<dbReference type="EMBL" id="JAGVSJ010000006">
    <property type="protein sequence ID" value="MBX8631633.1"/>
    <property type="molecule type" value="Genomic_DNA"/>
</dbReference>
<dbReference type="GO" id="GO:0005886">
    <property type="term" value="C:plasma membrane"/>
    <property type="evidence" value="ECO:0007669"/>
    <property type="project" value="UniProtKB-SubCell"/>
</dbReference>
<gene>
    <name evidence="7" type="ORF">J9259_03810</name>
    <name evidence="8" type="ORF">KIY12_05745</name>
</gene>
<dbReference type="Proteomes" id="UP000716004">
    <property type="component" value="Unassembled WGS sequence"/>
</dbReference>
<dbReference type="Gene3D" id="1.10.3720.10">
    <property type="entry name" value="MetI-like"/>
    <property type="match status" value="1"/>
</dbReference>
<dbReference type="SUPFAM" id="SSF161098">
    <property type="entry name" value="MetI-like"/>
    <property type="match status" value="1"/>
</dbReference>
<comment type="similarity">
    <text evidence="5">Belongs to the binding-protein-dependent transport system permease family.</text>
</comment>
<dbReference type="InterPro" id="IPR035906">
    <property type="entry name" value="MetI-like_sf"/>
</dbReference>
<feature type="transmembrane region" description="Helical" evidence="5">
    <location>
        <begin position="615"/>
        <end position="635"/>
    </location>
</feature>
<dbReference type="InterPro" id="IPR000515">
    <property type="entry name" value="MetI-like"/>
</dbReference>
<dbReference type="Proteomes" id="UP000750197">
    <property type="component" value="Unassembled WGS sequence"/>
</dbReference>
<reference evidence="7" key="1">
    <citation type="submission" date="2021-04" db="EMBL/GenBank/DDBJ databases">
        <title>Genomic insights into ecological role and evolution of a novel Thermoplasmata order Candidatus Sysuiplasmatales.</title>
        <authorList>
            <person name="Yuan Y."/>
        </authorList>
    </citation>
    <scope>NUCLEOTIDE SEQUENCE</scope>
    <source>
        <strain evidence="8">TUT19-bin139</strain>
        <strain evidence="7">YP2-bin.285</strain>
    </source>
</reference>
<dbReference type="EMBL" id="JAHEAC010000045">
    <property type="protein sequence ID" value="MBX8644209.1"/>
    <property type="molecule type" value="Genomic_DNA"/>
</dbReference>
<dbReference type="GO" id="GO:0055085">
    <property type="term" value="P:transmembrane transport"/>
    <property type="evidence" value="ECO:0007669"/>
    <property type="project" value="InterPro"/>
</dbReference>
<dbReference type="PANTHER" id="PTHR43839">
    <property type="entry name" value="OPPC IN A BINDING PROTEIN-DEPENDENT TRANSPORT SYSTEM"/>
    <property type="match status" value="1"/>
</dbReference>
<dbReference type="PANTHER" id="PTHR43839:SF1">
    <property type="entry name" value="OPPC IN A BINDING PROTEIN-DEPENDENT TRANSPORT SYSTEM"/>
    <property type="match status" value="1"/>
</dbReference>
<feature type="domain" description="ABC transmembrane type-1" evidence="6">
    <location>
        <begin position="553"/>
        <end position="740"/>
    </location>
</feature>
<feature type="transmembrane region" description="Helical" evidence="5">
    <location>
        <begin position="669"/>
        <end position="691"/>
    </location>
</feature>
<accession>A0A8J8CAN1</accession>
<evidence type="ECO:0000313" key="7">
    <source>
        <dbReference type="EMBL" id="MBX8631633.1"/>
    </source>
</evidence>
<comment type="subcellular location">
    <subcellularLocation>
        <location evidence="5">Cell membrane</location>
        <topology evidence="5">Multi-pass membrane protein</topology>
    </subcellularLocation>
    <subcellularLocation>
        <location evidence="1">Membrane</location>
        <topology evidence="1">Multi-pass membrane protein</topology>
    </subcellularLocation>
</comment>
<evidence type="ECO:0000256" key="2">
    <source>
        <dbReference type="ARBA" id="ARBA00022692"/>
    </source>
</evidence>
<keyword evidence="2 5" id="KW-0812">Transmembrane</keyword>
<evidence type="ECO:0000256" key="1">
    <source>
        <dbReference type="ARBA" id="ARBA00004141"/>
    </source>
</evidence>
<name>A0A8J8CAN1_9ARCH</name>
<organism evidence="7 9">
    <name type="scientific">Candidatus Sysuiplasma superficiale</name>
    <dbReference type="NCBI Taxonomy" id="2823368"/>
    <lineage>
        <taxon>Archaea</taxon>
        <taxon>Methanobacteriati</taxon>
        <taxon>Thermoplasmatota</taxon>
        <taxon>Thermoplasmata</taxon>
        <taxon>Candidatus Sysuiplasmatales</taxon>
        <taxon>Candidatus Sysuiplasmataceae</taxon>
        <taxon>Candidatus Sysuiplasma</taxon>
    </lineage>
</organism>
<keyword evidence="4 5" id="KW-0472">Membrane</keyword>
<keyword evidence="3 5" id="KW-1133">Transmembrane helix</keyword>
<dbReference type="CDD" id="cd06261">
    <property type="entry name" value="TM_PBP2"/>
    <property type="match status" value="1"/>
</dbReference>
<feature type="transmembrane region" description="Helical" evidence="5">
    <location>
        <begin position="555"/>
        <end position="578"/>
    </location>
</feature>
<evidence type="ECO:0000256" key="5">
    <source>
        <dbReference type="RuleBase" id="RU363032"/>
    </source>
</evidence>
<keyword evidence="5" id="KW-0813">Transport</keyword>
<feature type="transmembrane region" description="Helical" evidence="5">
    <location>
        <begin position="720"/>
        <end position="743"/>
    </location>
</feature>
<protein>
    <submittedName>
        <fullName evidence="7">ABC transporter permease</fullName>
    </submittedName>
</protein>
<evidence type="ECO:0000256" key="4">
    <source>
        <dbReference type="ARBA" id="ARBA00023136"/>
    </source>
</evidence>
<dbReference type="AlphaFoldDB" id="A0A8J8CAN1"/>
<feature type="transmembrane region" description="Helical" evidence="5">
    <location>
        <begin position="590"/>
        <end position="609"/>
    </location>
</feature>
<dbReference type="Pfam" id="PF00528">
    <property type="entry name" value="BPD_transp_1"/>
    <property type="match status" value="1"/>
</dbReference>
<sequence>MAANQKEAGQSFRRERLHFQYVRFKRQWAIYYRSSYGKVGFYMLVFFAAVAILSPVLTLHNPLTFYAPTEDTYVSQIELSVHLPSSFLLNGTVYAPTASELAPAGSYLVYAGTPSGHVYGVGLGGSPTTANGTIYSLMDINLSAGVFAYPVSVFPLSSYSTFVGSGYSALSYSNYLLLSTNNGTIFLSRIQWSGEHGSGTGKPYLTDNETVYTNRTFILPVVSNSQSIASVPPAWVPFHSSLSQSSGFTPGMLFAVFRNSSGTYLSAYYTDPLVQSWIYRLPGNQTPSLPVFVGSDYTPGHTYAEQVLVADGNSMISIHALSGKLNWETNLTSAIDSDIPIHVPRDYQLGIVSGSMAFVASGNYFYGFSLSNGTAVKVYQTASPVTGYSSSYGSSGFPAYTAVFTSSDMYILSNVNKLLNSNSIIPVPKGEGKYFSTPSYAPDTSSFILSTGSGFLTAVSTQGGKDAFEWHAKYPGVITTSSPALVKDSFSGEDTVAFITSSQYLVLYSTTGVDINPIPPTLHAPSGNVYLFGTNIYGQDVWSQWVASFVYDWEIGIAVAIGIIVISVVFAVIVGYLGGFIGSVVETVSLVIFLIPFIALLIVMSSVLGPSLTNIILVLTLVGWPFTTFTLIGVVRSIKSHAFIEAAKISGARSMQILRRHFLSNMTPLLAYFTAIGIGGAVAGVSTLQFLGVAPLDISTWGAMLNATLSNFFLAARAPWWILPPSIALTAFVFAFVFVSRGLDEVVNPRLRSR</sequence>
<dbReference type="PROSITE" id="PS50928">
    <property type="entry name" value="ABC_TM1"/>
    <property type="match status" value="1"/>
</dbReference>
<evidence type="ECO:0000256" key="3">
    <source>
        <dbReference type="ARBA" id="ARBA00022989"/>
    </source>
</evidence>
<proteinExistence type="inferred from homology"/>
<feature type="transmembrane region" description="Helical" evidence="5">
    <location>
        <begin position="39"/>
        <end position="59"/>
    </location>
</feature>
<evidence type="ECO:0000313" key="8">
    <source>
        <dbReference type="EMBL" id="MBX8644209.1"/>
    </source>
</evidence>
<evidence type="ECO:0000259" key="6">
    <source>
        <dbReference type="PROSITE" id="PS50928"/>
    </source>
</evidence>
<evidence type="ECO:0000313" key="9">
    <source>
        <dbReference type="Proteomes" id="UP000716004"/>
    </source>
</evidence>
<comment type="caution">
    <text evidence="7">The sequence shown here is derived from an EMBL/GenBank/DDBJ whole genome shotgun (WGS) entry which is preliminary data.</text>
</comment>